<dbReference type="EMBL" id="HACA01033290">
    <property type="protein sequence ID" value="CDW50651.1"/>
    <property type="molecule type" value="Transcribed_RNA"/>
</dbReference>
<accession>A0A0K2VKX5</accession>
<protein>
    <submittedName>
        <fullName evidence="1">Uncharacterized protein</fullName>
    </submittedName>
</protein>
<sequence>TFLSSRTRRNSWILLVLRSLRSRSSFSFTHPT</sequence>
<reference evidence="1" key="1">
    <citation type="submission" date="2014-05" db="EMBL/GenBank/DDBJ databases">
        <authorList>
            <person name="Chronopoulou M."/>
        </authorList>
    </citation>
    <scope>NUCLEOTIDE SEQUENCE</scope>
    <source>
        <tissue evidence="1">Whole organism</tissue>
    </source>
</reference>
<evidence type="ECO:0000313" key="1">
    <source>
        <dbReference type="EMBL" id="CDW50651.1"/>
    </source>
</evidence>
<feature type="non-terminal residue" evidence="1">
    <location>
        <position position="1"/>
    </location>
</feature>
<name>A0A0K2VKX5_LEPSM</name>
<proteinExistence type="predicted"/>
<dbReference type="AlphaFoldDB" id="A0A0K2VKX5"/>
<organism evidence="1">
    <name type="scientific">Lepeophtheirus salmonis</name>
    <name type="common">Salmon louse</name>
    <name type="synonym">Caligus salmonis</name>
    <dbReference type="NCBI Taxonomy" id="72036"/>
    <lineage>
        <taxon>Eukaryota</taxon>
        <taxon>Metazoa</taxon>
        <taxon>Ecdysozoa</taxon>
        <taxon>Arthropoda</taxon>
        <taxon>Crustacea</taxon>
        <taxon>Multicrustacea</taxon>
        <taxon>Hexanauplia</taxon>
        <taxon>Copepoda</taxon>
        <taxon>Siphonostomatoida</taxon>
        <taxon>Caligidae</taxon>
        <taxon>Lepeophtheirus</taxon>
    </lineage>
</organism>